<name>A0A0M3J6R2_ANISI</name>
<dbReference type="WBParaSite" id="ASIM_0000325201-mRNA-1">
    <property type="protein sequence ID" value="ASIM_0000325201-mRNA-1"/>
    <property type="gene ID" value="ASIM_0000325201"/>
</dbReference>
<gene>
    <name evidence="1" type="ORF">ASIM_LOCUS3093</name>
</gene>
<evidence type="ECO:0000313" key="3">
    <source>
        <dbReference type="WBParaSite" id="ASIM_0000325201-mRNA-1"/>
    </source>
</evidence>
<sequence length="152" mass="17461">MREDIPTKVSDLKQCRMELSALRSALVEACEEYTSKHGAFMRSFQKTLLKQSPTKYERLMASIESVAFLEKRLKPLKAIRSWFLLADQLEDAIRSKNCNEICSSIHQIGSISCEGFDAEVEEKLLERREELWREANDSVGRLLADLLSEIGY</sequence>
<evidence type="ECO:0000313" key="2">
    <source>
        <dbReference type="Proteomes" id="UP000267096"/>
    </source>
</evidence>
<protein>
    <submittedName>
        <fullName evidence="1 3">Uncharacterized protein</fullName>
    </submittedName>
</protein>
<organism evidence="3">
    <name type="scientific">Anisakis simplex</name>
    <name type="common">Herring worm</name>
    <dbReference type="NCBI Taxonomy" id="6269"/>
    <lineage>
        <taxon>Eukaryota</taxon>
        <taxon>Metazoa</taxon>
        <taxon>Ecdysozoa</taxon>
        <taxon>Nematoda</taxon>
        <taxon>Chromadorea</taxon>
        <taxon>Rhabditida</taxon>
        <taxon>Spirurina</taxon>
        <taxon>Ascaridomorpha</taxon>
        <taxon>Ascaridoidea</taxon>
        <taxon>Anisakidae</taxon>
        <taxon>Anisakis</taxon>
        <taxon>Anisakis simplex complex</taxon>
    </lineage>
</organism>
<accession>A0A0M3J6R2</accession>
<dbReference type="EMBL" id="UYRR01004564">
    <property type="protein sequence ID" value="VDK21131.1"/>
    <property type="molecule type" value="Genomic_DNA"/>
</dbReference>
<dbReference type="AlphaFoldDB" id="A0A0M3J6R2"/>
<reference evidence="1 2" key="2">
    <citation type="submission" date="2018-11" db="EMBL/GenBank/DDBJ databases">
        <authorList>
            <consortium name="Pathogen Informatics"/>
        </authorList>
    </citation>
    <scope>NUCLEOTIDE SEQUENCE [LARGE SCALE GENOMIC DNA]</scope>
</reference>
<reference evidence="3" key="1">
    <citation type="submission" date="2017-02" db="UniProtKB">
        <authorList>
            <consortium name="WormBaseParasite"/>
        </authorList>
    </citation>
    <scope>IDENTIFICATION</scope>
</reference>
<evidence type="ECO:0000313" key="1">
    <source>
        <dbReference type="EMBL" id="VDK21131.1"/>
    </source>
</evidence>
<proteinExistence type="predicted"/>
<dbReference type="Proteomes" id="UP000267096">
    <property type="component" value="Unassembled WGS sequence"/>
</dbReference>
<keyword evidence="2" id="KW-1185">Reference proteome</keyword>